<dbReference type="EMBL" id="MGEJ01000020">
    <property type="protein sequence ID" value="OGL79939.1"/>
    <property type="molecule type" value="Genomic_DNA"/>
</dbReference>
<organism evidence="1 2">
    <name type="scientific">Candidatus Uhrbacteria bacterium RIFCSPLOWO2_01_FULL_47_24</name>
    <dbReference type="NCBI Taxonomy" id="1802401"/>
    <lineage>
        <taxon>Bacteria</taxon>
        <taxon>Candidatus Uhriibacteriota</taxon>
    </lineage>
</organism>
<accession>A0A1F7UNX0</accession>
<evidence type="ECO:0000313" key="2">
    <source>
        <dbReference type="Proteomes" id="UP000176897"/>
    </source>
</evidence>
<dbReference type="AlphaFoldDB" id="A0A1F7UNX0"/>
<dbReference type="Proteomes" id="UP000176897">
    <property type="component" value="Unassembled WGS sequence"/>
</dbReference>
<name>A0A1F7UNX0_9BACT</name>
<proteinExistence type="predicted"/>
<evidence type="ECO:0000313" key="1">
    <source>
        <dbReference type="EMBL" id="OGL79939.1"/>
    </source>
</evidence>
<reference evidence="1 2" key="1">
    <citation type="journal article" date="2016" name="Nat. Commun.">
        <title>Thousands of microbial genomes shed light on interconnected biogeochemical processes in an aquifer system.</title>
        <authorList>
            <person name="Anantharaman K."/>
            <person name="Brown C.T."/>
            <person name="Hug L.A."/>
            <person name="Sharon I."/>
            <person name="Castelle C.J."/>
            <person name="Probst A.J."/>
            <person name="Thomas B.C."/>
            <person name="Singh A."/>
            <person name="Wilkins M.J."/>
            <person name="Karaoz U."/>
            <person name="Brodie E.L."/>
            <person name="Williams K.H."/>
            <person name="Hubbard S.S."/>
            <person name="Banfield J.F."/>
        </authorList>
    </citation>
    <scope>NUCLEOTIDE SEQUENCE [LARGE SCALE GENOMIC DNA]</scope>
</reference>
<dbReference type="STRING" id="1802401.A3B21_01430"/>
<gene>
    <name evidence="1" type="ORF">A3B21_01430</name>
</gene>
<protein>
    <submittedName>
        <fullName evidence="1">Uncharacterized protein</fullName>
    </submittedName>
</protein>
<comment type="caution">
    <text evidence="1">The sequence shown here is derived from an EMBL/GenBank/DDBJ whole genome shotgun (WGS) entry which is preliminary data.</text>
</comment>
<sequence>MSTKSSTITVSSKTMESILYELRMIRDEIALLLPQEDLEEYANVERVKQSYAKAIKRYPPAMV</sequence>